<dbReference type="Gramene" id="ERN10710">
    <property type="protein sequence ID" value="ERN10710"/>
    <property type="gene ID" value="AMTR_s00027p00065240"/>
</dbReference>
<keyword evidence="2" id="KW-1185">Reference proteome</keyword>
<sequence length="83" mass="9462">MYSFEGNLVSLYEDMALVKKALSDAICGLDSQSARVPELWVLEAQGLKAIENFLWDMEQYFENVHAIGKDSVGMYTMSITREY</sequence>
<accession>W1PTV7</accession>
<evidence type="ECO:0000313" key="2">
    <source>
        <dbReference type="Proteomes" id="UP000017836"/>
    </source>
</evidence>
<protein>
    <submittedName>
        <fullName evidence="1">Uncharacterized protein</fullName>
    </submittedName>
</protein>
<organism evidence="1 2">
    <name type="scientific">Amborella trichopoda</name>
    <dbReference type="NCBI Taxonomy" id="13333"/>
    <lineage>
        <taxon>Eukaryota</taxon>
        <taxon>Viridiplantae</taxon>
        <taxon>Streptophyta</taxon>
        <taxon>Embryophyta</taxon>
        <taxon>Tracheophyta</taxon>
        <taxon>Spermatophyta</taxon>
        <taxon>Magnoliopsida</taxon>
        <taxon>Amborellales</taxon>
        <taxon>Amborellaceae</taxon>
        <taxon>Amborella</taxon>
    </lineage>
</organism>
<gene>
    <name evidence="1" type="ORF">AMTR_s00027p00065240</name>
</gene>
<name>W1PTV7_AMBTC</name>
<dbReference type="Proteomes" id="UP000017836">
    <property type="component" value="Unassembled WGS sequence"/>
</dbReference>
<proteinExistence type="predicted"/>
<dbReference type="AlphaFoldDB" id="W1PTV7"/>
<evidence type="ECO:0000313" key="1">
    <source>
        <dbReference type="EMBL" id="ERN10710.1"/>
    </source>
</evidence>
<dbReference type="EMBL" id="KI392798">
    <property type="protein sequence ID" value="ERN10710.1"/>
    <property type="molecule type" value="Genomic_DNA"/>
</dbReference>
<dbReference type="HOGENOM" id="CLU_194038_0_0_1"/>
<reference evidence="2" key="1">
    <citation type="journal article" date="2013" name="Science">
        <title>The Amborella genome and the evolution of flowering plants.</title>
        <authorList>
            <consortium name="Amborella Genome Project"/>
        </authorList>
    </citation>
    <scope>NUCLEOTIDE SEQUENCE [LARGE SCALE GENOMIC DNA]</scope>
</reference>